<keyword evidence="3" id="KW-0479">Metal-binding</keyword>
<dbReference type="CDD" id="cd04194">
    <property type="entry name" value="GT8_A4GalT_like"/>
    <property type="match status" value="1"/>
</dbReference>
<dbReference type="EMBL" id="CP029701">
    <property type="protein sequence ID" value="QHV62900.1"/>
    <property type="molecule type" value="Genomic_DNA"/>
</dbReference>
<protein>
    <recommendedName>
        <fullName evidence="6">Glycosyltransferase family 8 protein</fullName>
    </recommendedName>
</protein>
<dbReference type="Pfam" id="PF01501">
    <property type="entry name" value="Glyco_transf_8"/>
    <property type="match status" value="1"/>
</dbReference>
<keyword evidence="2" id="KW-0808">Transferase</keyword>
<dbReference type="InterPro" id="IPR050748">
    <property type="entry name" value="Glycosyltrans_8_dom-fam"/>
</dbReference>
<dbReference type="InterPro" id="IPR002495">
    <property type="entry name" value="Glyco_trans_8"/>
</dbReference>
<dbReference type="GO" id="GO:0016757">
    <property type="term" value="F:glycosyltransferase activity"/>
    <property type="evidence" value="ECO:0007669"/>
    <property type="project" value="UniProtKB-KW"/>
</dbReference>
<evidence type="ECO:0000256" key="1">
    <source>
        <dbReference type="ARBA" id="ARBA00022676"/>
    </source>
</evidence>
<evidence type="ECO:0008006" key="6">
    <source>
        <dbReference type="Google" id="ProtNLM"/>
    </source>
</evidence>
<organism evidence="4 5">
    <name type="scientific">Akkermansia massiliensis</name>
    <dbReference type="NCBI Taxonomy" id="2927224"/>
    <lineage>
        <taxon>Bacteria</taxon>
        <taxon>Pseudomonadati</taxon>
        <taxon>Verrucomicrobiota</taxon>
        <taxon>Verrucomicrobiia</taxon>
        <taxon>Verrucomicrobiales</taxon>
        <taxon>Akkermansiaceae</taxon>
        <taxon>Akkermansia</taxon>
    </lineage>
</organism>
<name>A0AAE6TB25_9BACT</name>
<dbReference type="Gene3D" id="3.90.550.10">
    <property type="entry name" value="Spore Coat Polysaccharide Biosynthesis Protein SpsA, Chain A"/>
    <property type="match status" value="1"/>
</dbReference>
<evidence type="ECO:0000256" key="2">
    <source>
        <dbReference type="ARBA" id="ARBA00022679"/>
    </source>
</evidence>
<keyword evidence="1" id="KW-0328">Glycosyltransferase</keyword>
<dbReference type="AlphaFoldDB" id="A0AAE6TB25"/>
<proteinExistence type="predicted"/>
<dbReference type="PANTHER" id="PTHR13778">
    <property type="entry name" value="GLYCOSYLTRANSFERASE 8 DOMAIN-CONTAINING PROTEIN"/>
    <property type="match status" value="1"/>
</dbReference>
<sequence>MREWRTSSPAPSLKKPRPCLKAVPGSFSTWWVITSRGCRRIWKKSTIACISPSGGPLPGKLRLSAGSCAPCTGNSRTPFVPGCATTNGASPSLRAGISGNAGRKSKPFNANWPCLTAHGPDSIPSFNIMPSSLSAAPPTAFHAAAAPPAIDVMFAVTSAWTVCLAVTLHSLARHSNPERNYRLWVVHDGLEEENMQELDKAVSGYPNATLQFMTIPGKLEQMLRRRDVKRFSALAYARLLAPSLFPRHSRIVYLDADTVLDADVAELYDTDLCGAAVGAVRDTAVLSSLVAGYPRRQLRKLQPLGLHDPFHYFNSGVLVLDLDRMREEDAEVRLLHVIEEHNELLEHPDQDALNIVFHRQIFPLPVEWNYHFQFELGKNGLEEACAGTEFAGVSNIYATCSWKLFHMIGSKKPWLFPEKSEEYIVSAAVWWKPAMETASLRPHLSQLLEEFTQWTRRQLRHNQWHLPFSFGNGFRKRKARINLLKRLLRVFEGV</sequence>
<accession>A0AAE6TB25</accession>
<gene>
    <name evidence="4" type="ORF">DMI76_05770</name>
</gene>
<reference evidence="4" key="1">
    <citation type="submission" date="2018-05" db="EMBL/GenBank/DDBJ databases">
        <title>Complete genome sequnece of Akkermansia muciniphila EB-AMDK-40.</title>
        <authorList>
            <person name="Nam Y.-D."/>
            <person name="Chung W.-H."/>
            <person name="Park Y.S."/>
            <person name="Kang J."/>
        </authorList>
    </citation>
    <scope>NUCLEOTIDE SEQUENCE</scope>
    <source>
        <strain evidence="4">EB-AMDK-40</strain>
    </source>
</reference>
<dbReference type="InterPro" id="IPR029044">
    <property type="entry name" value="Nucleotide-diphossugar_trans"/>
</dbReference>
<dbReference type="GO" id="GO:0046872">
    <property type="term" value="F:metal ion binding"/>
    <property type="evidence" value="ECO:0007669"/>
    <property type="project" value="UniProtKB-KW"/>
</dbReference>
<evidence type="ECO:0000313" key="4">
    <source>
        <dbReference type="EMBL" id="QHV62900.1"/>
    </source>
</evidence>
<dbReference type="Proteomes" id="UP000642553">
    <property type="component" value="Chromosome"/>
</dbReference>
<evidence type="ECO:0000313" key="5">
    <source>
        <dbReference type="Proteomes" id="UP000642553"/>
    </source>
</evidence>
<dbReference type="PANTHER" id="PTHR13778:SF47">
    <property type="entry name" value="LIPOPOLYSACCHARIDE 1,3-GALACTOSYLTRANSFERASE"/>
    <property type="match status" value="1"/>
</dbReference>
<dbReference type="SUPFAM" id="SSF53448">
    <property type="entry name" value="Nucleotide-diphospho-sugar transferases"/>
    <property type="match status" value="1"/>
</dbReference>
<evidence type="ECO:0000256" key="3">
    <source>
        <dbReference type="ARBA" id="ARBA00022723"/>
    </source>
</evidence>